<dbReference type="InterPro" id="IPR011659">
    <property type="entry name" value="WD40"/>
</dbReference>
<dbReference type="CDD" id="cd07562">
    <property type="entry name" value="Peptidase_S41_TRI"/>
    <property type="match status" value="1"/>
</dbReference>
<feature type="domain" description="PDZ" evidence="11">
    <location>
        <begin position="783"/>
        <end position="834"/>
    </location>
</feature>
<keyword evidence="4 7" id="KW-0645">Protease</keyword>
<dbReference type="Proteomes" id="UP001156140">
    <property type="component" value="Unassembled WGS sequence"/>
</dbReference>
<sequence length="1089" mass="120124">MKRVRSLLAATAAIAAFGGPAIAADTPQWVRYAAISPDGDAISFTYRGQIYVVDAQGGLAVPVTSQGCYSYGAVWSPNSEELAFASDINGDDDVYVTNFDTARLTRLTWSSRPEVPTSFTPDGKGVLYNMLRLGDPKASLQGPQSTKPQLYQVTVDTDDQQLVLPNYAQQAVWNRSHTQLLYTYNPSNDPDTRQHRVESNARQIWLFDARSGKYSRLVEGTADMLNPVWGPEDKSVYYVSEGSGSLNVWKRDLASGEDTQLTNFTEFPVRYLSVSDKGDVAFTYNGQLHRLSAGETEPKKLEIGVPEQLMDQAERFETTATSEFSASPTGSHWAAVVNSDVFLIDRSGEYRQITNTPEQEKDVTFSPDGRWLAYASQRDHDWGLYFVEVAQDGQGGLPFVHNEEAMLIEEGHNYFQPSFSPDGSRVAFIADRREVKVLDLEKQEVATLFAPEDYNTSYGDGDLWFSWSPTSQDLLVQWRQVPFSPLFKAGIVPADGSGPIQPITSAITDVTMGLWSRDATQIIGLTSMFSLRTIDQGAVLRDFYRVFLSDDARGDFIDAYEGLVPQPGTAPEEGYDADADVPAGAKRYPFQEARPSYLEGRLSSYSERFLFAAALGDNRHLLTLAVDPDGSLSVDAMDLKSGDVQVITDLNSIEDIQSVALLPELDVLDIKAASGVYTIPLADPSQVQFTPLSISYSAQRSARRAATFEQIWADIKYKFYRPDIEGRDWDKIGSNYRAFLSDIATDRELSELIDEMLGELSASHLFVSFSQPPLRQALATRTGALGLFPDYAHTGGGVRIAAVQPGGPLSRPSFDLEAGDSIVAVNGVGVAGINDLDRLLNGMVNKPIALTVSRVGEEGEDTLTVRPFDVRQEIMLNHSNWVDSRRELTSQLSNGCLAYQYLPEMNNDAYVSAYGRLLSENSSSKAALVDVRSNRGGNLHRQMLTFLSGEAYGQVGFEGRPWEVEPLDRWNKPSTVLIDTFSYSDGSVFPQAYQDMKMGSLVGDKLLGTGTGVNYIESPLMPGLEYGVPVQPFRKMDGSYYENREITPEVWVPFDPNMAAQGRDYQLEMAVETLMKQLGPDACPAPAAQ</sequence>
<keyword evidence="13" id="KW-1185">Reference proteome</keyword>
<dbReference type="InterPro" id="IPR028204">
    <property type="entry name" value="Tricorn_C1"/>
</dbReference>
<comment type="caution">
    <text evidence="12">The sequence shown here is derived from an EMBL/GenBank/DDBJ whole genome shotgun (WGS) entry which is preliminary data.</text>
</comment>
<feature type="active site" description="Charge relay system" evidence="8">
    <location>
        <position position="1042"/>
    </location>
</feature>
<dbReference type="PANTHER" id="PTHR43253">
    <property type="entry name" value="TRICORN PROTEASE HOMOLOG 2-RELATED"/>
    <property type="match status" value="1"/>
</dbReference>
<dbReference type="Pfam" id="PF03572">
    <property type="entry name" value="Peptidase_S41"/>
    <property type="match status" value="1"/>
</dbReference>
<evidence type="ECO:0000256" key="5">
    <source>
        <dbReference type="ARBA" id="ARBA00022801"/>
    </source>
</evidence>
<dbReference type="SUPFAM" id="SSF82171">
    <property type="entry name" value="DPP6 N-terminal domain-like"/>
    <property type="match status" value="1"/>
</dbReference>
<dbReference type="InterPro" id="IPR029045">
    <property type="entry name" value="ClpP/crotonase-like_dom_sf"/>
</dbReference>
<feature type="signal peptide" evidence="10">
    <location>
        <begin position="1"/>
        <end position="23"/>
    </location>
</feature>
<dbReference type="InterPro" id="IPR012393">
    <property type="entry name" value="Tricorn_protease"/>
</dbReference>
<dbReference type="Gene3D" id="2.120.10.30">
    <property type="entry name" value="TolB, C-terminal domain"/>
    <property type="match status" value="1"/>
</dbReference>
<reference evidence="12" key="1">
    <citation type="submission" date="2022-03" db="EMBL/GenBank/DDBJ databases">
        <title>The complete genome sequence of a Methyloterrigena soli.</title>
        <authorList>
            <person name="Zi Z."/>
        </authorList>
    </citation>
    <scope>NUCLEOTIDE SEQUENCE</scope>
    <source>
        <strain evidence="12">M48</strain>
    </source>
</reference>
<accession>A0AA41QKU3</accession>
<dbReference type="InterPro" id="IPR005151">
    <property type="entry name" value="Tail-specific_protease"/>
</dbReference>
<dbReference type="Pfam" id="PF14684">
    <property type="entry name" value="Tricorn_C1"/>
    <property type="match status" value="1"/>
</dbReference>
<dbReference type="Pfam" id="PF26549">
    <property type="entry name" value="Tricorn_N"/>
    <property type="match status" value="1"/>
</dbReference>
<dbReference type="EC" id="3.4.21.-" evidence="7"/>
<dbReference type="InterPro" id="IPR036034">
    <property type="entry name" value="PDZ_sf"/>
</dbReference>
<evidence type="ECO:0000256" key="7">
    <source>
        <dbReference type="PIRNR" id="PIRNR036421"/>
    </source>
</evidence>
<dbReference type="Gene3D" id="2.120.10.60">
    <property type="entry name" value="Tricorn protease N-terminal domain"/>
    <property type="match status" value="1"/>
</dbReference>
<dbReference type="SUPFAM" id="SSF50156">
    <property type="entry name" value="PDZ domain-like"/>
    <property type="match status" value="1"/>
</dbReference>
<evidence type="ECO:0000256" key="2">
    <source>
        <dbReference type="ARBA" id="ARBA00008524"/>
    </source>
</evidence>
<dbReference type="GO" id="GO:0008236">
    <property type="term" value="F:serine-type peptidase activity"/>
    <property type="evidence" value="ECO:0007669"/>
    <property type="project" value="UniProtKB-UniRule"/>
</dbReference>
<dbReference type="InterPro" id="IPR011042">
    <property type="entry name" value="6-blade_b-propeller_TolB-like"/>
</dbReference>
<feature type="chain" id="PRO_5041214377" description="Tricorn protease homolog" evidence="10">
    <location>
        <begin position="24"/>
        <end position="1089"/>
    </location>
</feature>
<keyword evidence="3 7" id="KW-0963">Cytoplasm</keyword>
<dbReference type="GO" id="GO:0006508">
    <property type="term" value="P:proteolysis"/>
    <property type="evidence" value="ECO:0007669"/>
    <property type="project" value="UniProtKB-UniRule"/>
</dbReference>
<dbReference type="Gene3D" id="3.30.750.44">
    <property type="match status" value="1"/>
</dbReference>
<evidence type="ECO:0000256" key="6">
    <source>
        <dbReference type="ARBA" id="ARBA00022825"/>
    </source>
</evidence>
<dbReference type="Pfam" id="PF07676">
    <property type="entry name" value="PD40"/>
    <property type="match status" value="2"/>
</dbReference>
<evidence type="ECO:0000259" key="11">
    <source>
        <dbReference type="PROSITE" id="PS50106"/>
    </source>
</evidence>
<evidence type="ECO:0000256" key="1">
    <source>
        <dbReference type="ARBA" id="ARBA00004496"/>
    </source>
</evidence>
<keyword evidence="10" id="KW-0732">Signal</keyword>
<dbReference type="AlphaFoldDB" id="A0AA41QKU3"/>
<evidence type="ECO:0000313" key="13">
    <source>
        <dbReference type="Proteomes" id="UP001156140"/>
    </source>
</evidence>
<dbReference type="GO" id="GO:0005737">
    <property type="term" value="C:cytoplasm"/>
    <property type="evidence" value="ECO:0007669"/>
    <property type="project" value="UniProtKB-SubCell"/>
</dbReference>
<dbReference type="PIRSF" id="PIRSF036421">
    <property type="entry name" value="Tricorn_protease"/>
    <property type="match status" value="1"/>
</dbReference>
<evidence type="ECO:0000256" key="4">
    <source>
        <dbReference type="ARBA" id="ARBA00022670"/>
    </source>
</evidence>
<dbReference type="Gene3D" id="3.90.226.10">
    <property type="entry name" value="2-enoyl-CoA Hydratase, Chain A, domain 1"/>
    <property type="match status" value="1"/>
</dbReference>
<dbReference type="Gene3D" id="2.30.42.10">
    <property type="match status" value="1"/>
</dbReference>
<dbReference type="SMART" id="SM00245">
    <property type="entry name" value="TSPc"/>
    <property type="match status" value="1"/>
</dbReference>
<keyword evidence="6 7" id="KW-0720">Serine protease</keyword>
<name>A0AA41QKU3_9HYPH</name>
<dbReference type="SMART" id="SM00228">
    <property type="entry name" value="PDZ"/>
    <property type="match status" value="1"/>
</dbReference>
<dbReference type="RefSeq" id="WP_281735271.1">
    <property type="nucleotide sequence ID" value="NZ_JAKETQ010000001.1"/>
</dbReference>
<organism evidence="12 13">
    <name type="scientific">Paradevosia shaoguanensis</name>
    <dbReference type="NCBI Taxonomy" id="1335043"/>
    <lineage>
        <taxon>Bacteria</taxon>
        <taxon>Pseudomonadati</taxon>
        <taxon>Pseudomonadota</taxon>
        <taxon>Alphaproteobacteria</taxon>
        <taxon>Hyphomicrobiales</taxon>
        <taxon>Devosiaceae</taxon>
        <taxon>Paradevosia</taxon>
    </lineage>
</organism>
<evidence type="ECO:0000256" key="8">
    <source>
        <dbReference type="PIRSR" id="PIRSR036421-1"/>
    </source>
</evidence>
<comment type="similarity">
    <text evidence="2 7">Belongs to the peptidase S41B family.</text>
</comment>
<proteinExistence type="inferred from homology"/>
<dbReference type="InterPro" id="IPR001478">
    <property type="entry name" value="PDZ"/>
</dbReference>
<evidence type="ECO:0000313" key="12">
    <source>
        <dbReference type="EMBL" id="MCI0126380.1"/>
    </source>
</evidence>
<evidence type="ECO:0000256" key="3">
    <source>
        <dbReference type="ARBA" id="ARBA00022490"/>
    </source>
</evidence>
<dbReference type="SUPFAM" id="SSF69304">
    <property type="entry name" value="Tricorn protease N-terminal domain"/>
    <property type="match status" value="1"/>
</dbReference>
<comment type="function">
    <text evidence="7">Degrades oligopeptides.</text>
</comment>
<evidence type="ECO:0000256" key="10">
    <source>
        <dbReference type="SAM" id="SignalP"/>
    </source>
</evidence>
<feature type="site" description="Transition state stabilizer; via amide nitrogen" evidence="9">
    <location>
        <position position="985"/>
    </location>
</feature>
<dbReference type="PANTHER" id="PTHR43253:SF1">
    <property type="entry name" value="TRICORN PROTEASE HOMOLOG 2-RELATED"/>
    <property type="match status" value="1"/>
</dbReference>
<comment type="subcellular location">
    <subcellularLocation>
        <location evidence="1 7">Cytoplasm</location>
    </subcellularLocation>
</comment>
<protein>
    <recommendedName>
        <fullName evidence="7">Tricorn protease homolog</fullName>
        <ecNumber evidence="7">3.4.21.-</ecNumber>
    </recommendedName>
</protein>
<feature type="active site" description="Nucleophile" evidence="8">
    <location>
        <position position="984"/>
    </location>
</feature>
<dbReference type="PROSITE" id="PS50106">
    <property type="entry name" value="PDZ"/>
    <property type="match status" value="1"/>
</dbReference>
<dbReference type="EMBL" id="JALAZD010000001">
    <property type="protein sequence ID" value="MCI0126380.1"/>
    <property type="molecule type" value="Genomic_DNA"/>
</dbReference>
<gene>
    <name evidence="12" type="ORF">ML536_06030</name>
</gene>
<dbReference type="SUPFAM" id="SSF52096">
    <property type="entry name" value="ClpP/crotonase"/>
    <property type="match status" value="1"/>
</dbReference>
<keyword evidence="5 7" id="KW-0378">Hydrolase</keyword>
<evidence type="ECO:0000256" key="9">
    <source>
        <dbReference type="PIRSR" id="PIRSR036421-3"/>
    </source>
</evidence>
<feature type="active site" description="Charge relay system" evidence="8">
    <location>
        <position position="764"/>
    </location>
</feature>